<dbReference type="InterPro" id="IPR014284">
    <property type="entry name" value="RNA_pol_sigma-70_dom"/>
</dbReference>
<dbReference type="SUPFAM" id="SSF88659">
    <property type="entry name" value="Sigma3 and sigma4 domains of RNA polymerase sigma factors"/>
    <property type="match status" value="1"/>
</dbReference>
<feature type="domain" description="RNA polymerase sigma-70 region 2" evidence="6">
    <location>
        <begin position="14"/>
        <end position="79"/>
    </location>
</feature>
<evidence type="ECO:0000259" key="7">
    <source>
        <dbReference type="Pfam" id="PF08281"/>
    </source>
</evidence>
<comment type="caution">
    <text evidence="8">The sequence shown here is derived from an EMBL/GenBank/DDBJ whole genome shotgun (WGS) entry which is preliminary data.</text>
</comment>
<evidence type="ECO:0000259" key="6">
    <source>
        <dbReference type="Pfam" id="PF04542"/>
    </source>
</evidence>
<gene>
    <name evidence="8" type="ORF">GCM10007049_12250</name>
</gene>
<sequence>MNQPLERDFEQYLEHYERMISKVARIYSHDQEGQKDLIQEIVLQLWRAFPKYEASKSTSTWTYRIALNVSISFLRKEKSRREGEESYRQEWPVYSSPPTDNDERIEQLYRFMDQVKSTDKALLLLLLEGFKNKEIASIMGISTSLVSTKIFRIKEQLKVYFESLNQ</sequence>
<dbReference type="NCBIfam" id="TIGR02937">
    <property type="entry name" value="sigma70-ECF"/>
    <property type="match status" value="1"/>
</dbReference>
<dbReference type="GO" id="GO:0000428">
    <property type="term" value="C:DNA-directed RNA polymerase complex"/>
    <property type="evidence" value="ECO:0007669"/>
    <property type="project" value="UniProtKB-KW"/>
</dbReference>
<evidence type="ECO:0000256" key="2">
    <source>
        <dbReference type="ARBA" id="ARBA00023015"/>
    </source>
</evidence>
<dbReference type="Pfam" id="PF08281">
    <property type="entry name" value="Sigma70_r4_2"/>
    <property type="match status" value="1"/>
</dbReference>
<dbReference type="GO" id="GO:0006352">
    <property type="term" value="P:DNA-templated transcription initiation"/>
    <property type="evidence" value="ECO:0007669"/>
    <property type="project" value="InterPro"/>
</dbReference>
<dbReference type="GO" id="GO:0016987">
    <property type="term" value="F:sigma factor activity"/>
    <property type="evidence" value="ECO:0007669"/>
    <property type="project" value="UniProtKB-KW"/>
</dbReference>
<keyword evidence="2" id="KW-0805">Transcription regulation</keyword>
<dbReference type="InterPro" id="IPR039425">
    <property type="entry name" value="RNA_pol_sigma-70-like"/>
</dbReference>
<name>A0A918PT87_9BACT</name>
<keyword evidence="9" id="KW-1185">Reference proteome</keyword>
<dbReference type="Pfam" id="PF04542">
    <property type="entry name" value="Sigma70_r2"/>
    <property type="match status" value="1"/>
</dbReference>
<evidence type="ECO:0000256" key="3">
    <source>
        <dbReference type="ARBA" id="ARBA00023082"/>
    </source>
</evidence>
<dbReference type="GO" id="GO:0003677">
    <property type="term" value="F:DNA binding"/>
    <property type="evidence" value="ECO:0007669"/>
    <property type="project" value="InterPro"/>
</dbReference>
<feature type="compositionally biased region" description="Basic and acidic residues" evidence="5">
    <location>
        <begin position="79"/>
        <end position="88"/>
    </location>
</feature>
<dbReference type="InterPro" id="IPR013249">
    <property type="entry name" value="RNA_pol_sigma70_r4_t2"/>
</dbReference>
<dbReference type="EMBL" id="BMWX01000002">
    <property type="protein sequence ID" value="GGZ21164.1"/>
    <property type="molecule type" value="Genomic_DNA"/>
</dbReference>
<dbReference type="InterPro" id="IPR013325">
    <property type="entry name" value="RNA_pol_sigma_r2"/>
</dbReference>
<dbReference type="AlphaFoldDB" id="A0A918PT87"/>
<protein>
    <submittedName>
        <fullName evidence="8">DNA-directed RNA polymerase sigma-70 factor</fullName>
    </submittedName>
</protein>
<evidence type="ECO:0000256" key="5">
    <source>
        <dbReference type="SAM" id="MobiDB-lite"/>
    </source>
</evidence>
<keyword evidence="4" id="KW-0804">Transcription</keyword>
<dbReference type="Gene3D" id="1.10.1740.10">
    <property type="match status" value="1"/>
</dbReference>
<feature type="region of interest" description="Disordered" evidence="5">
    <location>
        <begin position="79"/>
        <end position="99"/>
    </location>
</feature>
<dbReference type="Proteomes" id="UP000619457">
    <property type="component" value="Unassembled WGS sequence"/>
</dbReference>
<comment type="similarity">
    <text evidence="1">Belongs to the sigma-70 factor family. ECF subfamily.</text>
</comment>
<dbReference type="SUPFAM" id="SSF88946">
    <property type="entry name" value="Sigma2 domain of RNA polymerase sigma factors"/>
    <property type="match status" value="1"/>
</dbReference>
<dbReference type="PANTHER" id="PTHR43133">
    <property type="entry name" value="RNA POLYMERASE ECF-TYPE SIGMA FACTO"/>
    <property type="match status" value="1"/>
</dbReference>
<proteinExistence type="inferred from homology"/>
<accession>A0A918PT87</accession>
<feature type="domain" description="RNA polymerase sigma factor 70 region 4 type 2" evidence="7">
    <location>
        <begin position="106"/>
        <end position="157"/>
    </location>
</feature>
<dbReference type="InterPro" id="IPR013324">
    <property type="entry name" value="RNA_pol_sigma_r3/r4-like"/>
</dbReference>
<evidence type="ECO:0000313" key="8">
    <source>
        <dbReference type="EMBL" id="GGZ21164.1"/>
    </source>
</evidence>
<dbReference type="PANTHER" id="PTHR43133:SF45">
    <property type="entry name" value="RNA POLYMERASE ECF-TYPE SIGMA FACTOR"/>
    <property type="match status" value="1"/>
</dbReference>
<keyword evidence="3" id="KW-0731">Sigma factor</keyword>
<organism evidence="8 9">
    <name type="scientific">Echinicola pacifica</name>
    <dbReference type="NCBI Taxonomy" id="346377"/>
    <lineage>
        <taxon>Bacteria</taxon>
        <taxon>Pseudomonadati</taxon>
        <taxon>Bacteroidota</taxon>
        <taxon>Cytophagia</taxon>
        <taxon>Cytophagales</taxon>
        <taxon>Cyclobacteriaceae</taxon>
        <taxon>Echinicola</taxon>
    </lineage>
</organism>
<evidence type="ECO:0000256" key="4">
    <source>
        <dbReference type="ARBA" id="ARBA00023163"/>
    </source>
</evidence>
<dbReference type="InterPro" id="IPR007627">
    <property type="entry name" value="RNA_pol_sigma70_r2"/>
</dbReference>
<dbReference type="RefSeq" id="WP_018472236.1">
    <property type="nucleotide sequence ID" value="NZ_BMWX01000002.1"/>
</dbReference>
<evidence type="ECO:0000313" key="9">
    <source>
        <dbReference type="Proteomes" id="UP000619457"/>
    </source>
</evidence>
<reference evidence="8" key="1">
    <citation type="journal article" date="2014" name="Int. J. Syst. Evol. Microbiol.">
        <title>Complete genome sequence of Corynebacterium casei LMG S-19264T (=DSM 44701T), isolated from a smear-ripened cheese.</title>
        <authorList>
            <consortium name="US DOE Joint Genome Institute (JGI-PGF)"/>
            <person name="Walter F."/>
            <person name="Albersmeier A."/>
            <person name="Kalinowski J."/>
            <person name="Ruckert C."/>
        </authorList>
    </citation>
    <scope>NUCLEOTIDE SEQUENCE</scope>
    <source>
        <strain evidence="8">KCTC 12368</strain>
    </source>
</reference>
<evidence type="ECO:0000256" key="1">
    <source>
        <dbReference type="ARBA" id="ARBA00010641"/>
    </source>
</evidence>
<keyword evidence="8" id="KW-0240">DNA-directed RNA polymerase</keyword>
<dbReference type="Gene3D" id="1.10.10.10">
    <property type="entry name" value="Winged helix-like DNA-binding domain superfamily/Winged helix DNA-binding domain"/>
    <property type="match status" value="1"/>
</dbReference>
<dbReference type="InterPro" id="IPR036388">
    <property type="entry name" value="WH-like_DNA-bd_sf"/>
</dbReference>
<reference evidence="8" key="2">
    <citation type="submission" date="2020-09" db="EMBL/GenBank/DDBJ databases">
        <authorList>
            <person name="Sun Q."/>
            <person name="Kim S."/>
        </authorList>
    </citation>
    <scope>NUCLEOTIDE SEQUENCE</scope>
    <source>
        <strain evidence="8">KCTC 12368</strain>
    </source>
</reference>